<dbReference type="GO" id="GO:0008233">
    <property type="term" value="F:peptidase activity"/>
    <property type="evidence" value="ECO:0007669"/>
    <property type="project" value="UniProtKB-KW"/>
</dbReference>
<keyword evidence="2" id="KW-0378">Hydrolase</keyword>
<evidence type="ECO:0000313" key="3">
    <source>
        <dbReference type="Proteomes" id="UP000536179"/>
    </source>
</evidence>
<gene>
    <name evidence="2" type="ORF">FHS27_006451</name>
</gene>
<dbReference type="Gene3D" id="2.40.10.120">
    <property type="match status" value="1"/>
</dbReference>
<feature type="chain" id="PRO_5030526832" evidence="1">
    <location>
        <begin position="21"/>
        <end position="257"/>
    </location>
</feature>
<dbReference type="InterPro" id="IPR009003">
    <property type="entry name" value="Peptidase_S1_PA"/>
</dbReference>
<reference evidence="2 3" key="1">
    <citation type="submission" date="2020-08" db="EMBL/GenBank/DDBJ databases">
        <title>Genomic Encyclopedia of Type Strains, Phase III (KMG-III): the genomes of soil and plant-associated and newly described type strains.</title>
        <authorList>
            <person name="Whitman W."/>
        </authorList>
    </citation>
    <scope>NUCLEOTIDE SEQUENCE [LARGE SCALE GENOMIC DNA]</scope>
    <source>
        <strain evidence="2 3">CECT 8075</strain>
    </source>
</reference>
<organism evidence="2 3">
    <name type="scientific">Aporhodopirellula rubra</name>
    <dbReference type="NCBI Taxonomy" id="980271"/>
    <lineage>
        <taxon>Bacteria</taxon>
        <taxon>Pseudomonadati</taxon>
        <taxon>Planctomycetota</taxon>
        <taxon>Planctomycetia</taxon>
        <taxon>Pirellulales</taxon>
        <taxon>Pirellulaceae</taxon>
        <taxon>Aporhodopirellula</taxon>
    </lineage>
</organism>
<dbReference type="EMBL" id="JACHXU010000044">
    <property type="protein sequence ID" value="MBB3210603.1"/>
    <property type="molecule type" value="Genomic_DNA"/>
</dbReference>
<name>A0A7W5E5P6_9BACT</name>
<dbReference type="AlphaFoldDB" id="A0A7W5E5P6"/>
<feature type="signal peptide" evidence="1">
    <location>
        <begin position="1"/>
        <end position="20"/>
    </location>
</feature>
<sequence>MKFHLSFLLCVLVSVTQSHADGGDPVDRLDRVACIESRLAGQPKVGKLCSAFFISAGPRLYLVTAGHASADTNGDSRLRYRDAKGESQWVALKILVPPSANPWKRDPTSDLAVAELQLREENKAYLSQLAALAIPMESLCTDTPPRTTAIVTIGFPLGLGVRDGVSPIAVVGHVSSRDTLADNRWGQEPIVLCDPALAEGTSGGPAFLLSDPLDAITVVGMYIGVVRDSSGAKLSKMVPAHLIREFIADLTVNSDGK</sequence>
<keyword evidence="1" id="KW-0732">Signal</keyword>
<keyword evidence="2" id="KW-0645">Protease</keyword>
<comment type="caution">
    <text evidence="2">The sequence shown here is derived from an EMBL/GenBank/DDBJ whole genome shotgun (WGS) entry which is preliminary data.</text>
</comment>
<dbReference type="Pfam" id="PF13365">
    <property type="entry name" value="Trypsin_2"/>
    <property type="match status" value="1"/>
</dbReference>
<dbReference type="Proteomes" id="UP000536179">
    <property type="component" value="Unassembled WGS sequence"/>
</dbReference>
<dbReference type="RefSeq" id="WP_184310033.1">
    <property type="nucleotide sequence ID" value="NZ_JACHXU010000044.1"/>
</dbReference>
<evidence type="ECO:0000313" key="2">
    <source>
        <dbReference type="EMBL" id="MBB3210603.1"/>
    </source>
</evidence>
<proteinExistence type="predicted"/>
<dbReference type="GO" id="GO:0006508">
    <property type="term" value="P:proteolysis"/>
    <property type="evidence" value="ECO:0007669"/>
    <property type="project" value="UniProtKB-KW"/>
</dbReference>
<keyword evidence="3" id="KW-1185">Reference proteome</keyword>
<accession>A0A7W5E5P6</accession>
<dbReference type="SUPFAM" id="SSF50494">
    <property type="entry name" value="Trypsin-like serine proteases"/>
    <property type="match status" value="1"/>
</dbReference>
<protein>
    <submittedName>
        <fullName evidence="2">S1-C subfamily serine protease</fullName>
    </submittedName>
</protein>
<evidence type="ECO:0000256" key="1">
    <source>
        <dbReference type="SAM" id="SignalP"/>
    </source>
</evidence>